<dbReference type="EMBL" id="SZZP01000002">
    <property type="protein sequence ID" value="TKV83397.1"/>
    <property type="molecule type" value="Genomic_DNA"/>
</dbReference>
<proteinExistence type="predicted"/>
<sequence>MIELTREGKLDGQPVVLPGSKPAMSGYAQAYQNSALRAITECQPYALPAEYYDQWKKFQPVFMDVPPPATGKGEPADELSNTRKLSICRGC</sequence>
<name>A0A4U6S685_BRAEL</name>
<organism evidence="1 2">
    <name type="scientific">Bradyrhizobium elkanii</name>
    <dbReference type="NCBI Taxonomy" id="29448"/>
    <lineage>
        <taxon>Bacteria</taxon>
        <taxon>Pseudomonadati</taxon>
        <taxon>Pseudomonadota</taxon>
        <taxon>Alphaproteobacteria</taxon>
        <taxon>Hyphomicrobiales</taxon>
        <taxon>Nitrobacteraceae</taxon>
        <taxon>Bradyrhizobium</taxon>
    </lineage>
</organism>
<protein>
    <submittedName>
        <fullName evidence="1">Uncharacterized protein</fullName>
    </submittedName>
</protein>
<evidence type="ECO:0000313" key="1">
    <source>
        <dbReference type="EMBL" id="TKV83397.1"/>
    </source>
</evidence>
<dbReference type="Gene3D" id="3.30.1150.10">
    <property type="match status" value="1"/>
</dbReference>
<dbReference type="Proteomes" id="UP000305095">
    <property type="component" value="Unassembled WGS sequence"/>
</dbReference>
<dbReference type="AlphaFoldDB" id="A0A4U6S685"/>
<evidence type="ECO:0000313" key="2">
    <source>
        <dbReference type="Proteomes" id="UP000305095"/>
    </source>
</evidence>
<accession>A0A4U6S685</accession>
<dbReference type="RefSeq" id="WP_137476864.1">
    <property type="nucleotide sequence ID" value="NZ_SZZP01000002.1"/>
</dbReference>
<comment type="caution">
    <text evidence="1">The sequence shown here is derived from an EMBL/GenBank/DDBJ whole genome shotgun (WGS) entry which is preliminary data.</text>
</comment>
<reference evidence="1 2" key="1">
    <citation type="submission" date="2019-05" db="EMBL/GenBank/DDBJ databases">
        <title>Draft Genome of Bradyrhizobium elkanii strain SEMIA 938, Used in Commercial Inoculants for Lupinus spp. in Brazil.</title>
        <authorList>
            <person name="Hungria M."/>
            <person name="Delamuta J.R.M."/>
            <person name="Ribeiro R.A."/>
            <person name="Nogueira M.A."/>
        </authorList>
    </citation>
    <scope>NUCLEOTIDE SEQUENCE [LARGE SCALE GENOMIC DNA]</scope>
    <source>
        <strain evidence="1 2">Semia 938</strain>
    </source>
</reference>
<gene>
    <name evidence="1" type="ORF">FDV58_04020</name>
</gene>